<evidence type="ECO:0000313" key="2">
    <source>
        <dbReference type="Proteomes" id="UP000249218"/>
    </source>
</evidence>
<reference evidence="1 2" key="1">
    <citation type="journal article" date="2017" name="BMC Biol.">
        <title>Genomic innovations, transcriptional plasticity and gene loss underlying the evolution and divergence of two highly polyphagous and invasive Helicoverpa pest species.</title>
        <authorList>
            <person name="Pearce S.L."/>
            <person name="Clarke D.F."/>
            <person name="East P.D."/>
            <person name="Elfekih S."/>
            <person name="Gordon K.H."/>
            <person name="Jermiin L.S."/>
            <person name="McGaughran A."/>
            <person name="Oakeshott J.G."/>
            <person name="Papanikolaou A."/>
            <person name="Perera O.P."/>
            <person name="Rane R.V."/>
            <person name="Richards S."/>
            <person name="Tay W.T."/>
            <person name="Walsh T.K."/>
            <person name="Anderson A."/>
            <person name="Anderson C.J."/>
            <person name="Asgari S."/>
            <person name="Board P.G."/>
            <person name="Bretschneider A."/>
            <person name="Campbell P.M."/>
            <person name="Chertemps T."/>
            <person name="Christeller J.T."/>
            <person name="Coppin C.W."/>
            <person name="Downes S.J."/>
            <person name="Duan G."/>
            <person name="Farnsworth C.A."/>
            <person name="Good R.T."/>
            <person name="Han L.B."/>
            <person name="Han Y.C."/>
            <person name="Hatje K."/>
            <person name="Horne I."/>
            <person name="Huang Y.P."/>
            <person name="Hughes D.S."/>
            <person name="Jacquin-Joly E."/>
            <person name="James W."/>
            <person name="Jhangiani S."/>
            <person name="Kollmar M."/>
            <person name="Kuwar S.S."/>
            <person name="Li S."/>
            <person name="Liu N.Y."/>
            <person name="Maibeche M.T."/>
            <person name="Miller J.R."/>
            <person name="Montagne N."/>
            <person name="Perry T."/>
            <person name="Qu J."/>
            <person name="Song S.V."/>
            <person name="Sutton G.G."/>
            <person name="Vogel H."/>
            <person name="Walenz B.P."/>
            <person name="Xu W."/>
            <person name="Zhang H.J."/>
            <person name="Zou Z."/>
            <person name="Batterham P."/>
            <person name="Edwards O.R."/>
            <person name="Feyereisen R."/>
            <person name="Gibbs R.A."/>
            <person name="Heckel D.G."/>
            <person name="McGrath A."/>
            <person name="Robin C."/>
            <person name="Scherer S.E."/>
            <person name="Worley K.C."/>
            <person name="Wu Y.D."/>
        </authorList>
    </citation>
    <scope>NUCLEOTIDE SEQUENCE [LARGE SCALE GENOMIC DNA]</scope>
    <source>
        <strain evidence="1">Harm_GR_Male_#8</strain>
        <tissue evidence="1">Whole organism</tissue>
    </source>
</reference>
<evidence type="ECO:0000313" key="1">
    <source>
        <dbReference type="EMBL" id="PZC70701.1"/>
    </source>
</evidence>
<organism evidence="1 2">
    <name type="scientific">Helicoverpa armigera</name>
    <name type="common">Cotton bollworm</name>
    <name type="synonym">Heliothis armigera</name>
    <dbReference type="NCBI Taxonomy" id="29058"/>
    <lineage>
        <taxon>Eukaryota</taxon>
        <taxon>Metazoa</taxon>
        <taxon>Ecdysozoa</taxon>
        <taxon>Arthropoda</taxon>
        <taxon>Hexapoda</taxon>
        <taxon>Insecta</taxon>
        <taxon>Pterygota</taxon>
        <taxon>Neoptera</taxon>
        <taxon>Endopterygota</taxon>
        <taxon>Lepidoptera</taxon>
        <taxon>Glossata</taxon>
        <taxon>Ditrysia</taxon>
        <taxon>Noctuoidea</taxon>
        <taxon>Noctuidae</taxon>
        <taxon>Heliothinae</taxon>
        <taxon>Helicoverpa</taxon>
    </lineage>
</organism>
<proteinExistence type="predicted"/>
<accession>A0A2W1B5R1</accession>
<dbReference type="EMBL" id="KZ150487">
    <property type="protein sequence ID" value="PZC70701.1"/>
    <property type="molecule type" value="Genomic_DNA"/>
</dbReference>
<sequence>MRRCCCRQGLKVSLEVPLGGGDAPGDFVIMPRMQPRLTRSGLLLGEQLSVPAALTSRRFLLQHVTHAAGDVTLTLC</sequence>
<dbReference type="AlphaFoldDB" id="A0A2W1B5R1"/>
<dbReference type="Proteomes" id="UP000249218">
    <property type="component" value="Unassembled WGS sequence"/>
</dbReference>
<gene>
    <name evidence="1" type="primary">HaOG215066</name>
    <name evidence="1" type="ORF">B5X24_HaOG215066</name>
</gene>
<name>A0A2W1B5R1_HELAM</name>
<keyword evidence="2" id="KW-1185">Reference proteome</keyword>
<protein>
    <submittedName>
        <fullName evidence="1">Uncharacterized protein</fullName>
    </submittedName>
</protein>